<evidence type="ECO:0000256" key="9">
    <source>
        <dbReference type="ARBA" id="ARBA00023134"/>
    </source>
</evidence>
<dbReference type="Gene3D" id="3.40.50.2020">
    <property type="match status" value="1"/>
</dbReference>
<dbReference type="GO" id="GO:0044206">
    <property type="term" value="P:UMP salvage"/>
    <property type="evidence" value="ECO:0007669"/>
    <property type="project" value="UniProtKB-UniPathway"/>
</dbReference>
<dbReference type="EMBL" id="CP031035">
    <property type="protein sequence ID" value="QDZ18574.1"/>
    <property type="molecule type" value="Genomic_DNA"/>
</dbReference>
<keyword evidence="9" id="KW-0342">GTP-binding</keyword>
<dbReference type="GO" id="GO:0004845">
    <property type="term" value="F:uracil phosphoribosyltransferase activity"/>
    <property type="evidence" value="ECO:0007669"/>
    <property type="project" value="UniProtKB-EC"/>
</dbReference>
<dbReference type="UniPathway" id="UPA00574">
    <property type="reaction ID" value="UER00636"/>
</dbReference>
<dbReference type="InterPro" id="IPR029057">
    <property type="entry name" value="PRTase-like"/>
</dbReference>
<dbReference type="GO" id="GO:0005737">
    <property type="term" value="C:cytoplasm"/>
    <property type="evidence" value="ECO:0007669"/>
    <property type="project" value="UniProtKB-ARBA"/>
</dbReference>
<dbReference type="FunFam" id="3.40.50.2020:FF:000003">
    <property type="entry name" value="Uracil phosphoribosyltransferase"/>
    <property type="match status" value="1"/>
</dbReference>
<dbReference type="NCBIfam" id="TIGR01091">
    <property type="entry name" value="upp"/>
    <property type="match status" value="1"/>
</dbReference>
<dbReference type="SUPFAM" id="SSF53271">
    <property type="entry name" value="PRTase-like"/>
    <property type="match status" value="1"/>
</dbReference>
<evidence type="ECO:0000313" key="13">
    <source>
        <dbReference type="Proteomes" id="UP000316726"/>
    </source>
</evidence>
<dbReference type="STRING" id="1764295.A0A5B8MEH8"/>
<sequence length="212" mass="22992">MLVIVPPHPLVQHWIAVARNKYSPSALFRNALSELGRILIYEAVREWLPIVEAQIETPLALADVQIVDAEKPIKVVPILRAGLVLLENAQTVLPSSETYHLGLVRDEKTLLPTEYLNKLPDSFSPDDKILVADPMLATGGTLAHALDLIVERGAKPENIRVICALASPPGLSKISDKFPGLRVYAGIIDPELNDLGFIIPGVGDAGDRSFGT</sequence>
<evidence type="ECO:0000256" key="3">
    <source>
        <dbReference type="ARBA" id="ARBA00009516"/>
    </source>
</evidence>
<evidence type="ECO:0000313" key="12">
    <source>
        <dbReference type="EMBL" id="QDZ18574.1"/>
    </source>
</evidence>
<evidence type="ECO:0000256" key="2">
    <source>
        <dbReference type="ARBA" id="ARBA00005180"/>
    </source>
</evidence>
<comment type="pathway">
    <text evidence="2">Pyrimidine metabolism; UMP biosynthesis via salvage pathway; UMP from uracil: step 1/1.</text>
</comment>
<evidence type="ECO:0000259" key="11">
    <source>
        <dbReference type="Pfam" id="PF14681"/>
    </source>
</evidence>
<gene>
    <name evidence="12" type="ORF">A3770_02p10920</name>
</gene>
<dbReference type="OrthoDB" id="106623at2759"/>
<dbReference type="PANTHER" id="PTHR32315:SF4">
    <property type="entry name" value="URACIL PHOSPHORIBOSYLTRANSFERASE, CHLOROPLASTIC"/>
    <property type="match status" value="1"/>
</dbReference>
<keyword evidence="6 12" id="KW-0328">Glycosyltransferase</keyword>
<evidence type="ECO:0000256" key="10">
    <source>
        <dbReference type="ARBA" id="ARBA00031082"/>
    </source>
</evidence>
<keyword evidence="5" id="KW-0021">Allosteric enzyme</keyword>
<organism evidence="12 13">
    <name type="scientific">Chloropicon primus</name>
    <dbReference type="NCBI Taxonomy" id="1764295"/>
    <lineage>
        <taxon>Eukaryota</taxon>
        <taxon>Viridiplantae</taxon>
        <taxon>Chlorophyta</taxon>
        <taxon>Chloropicophyceae</taxon>
        <taxon>Chloropicales</taxon>
        <taxon>Chloropicaceae</taxon>
        <taxon>Chloropicon</taxon>
    </lineage>
</organism>
<dbReference type="InterPro" id="IPR050054">
    <property type="entry name" value="UPRTase/APRTase"/>
</dbReference>
<reference evidence="12 13" key="1">
    <citation type="submission" date="2018-07" db="EMBL/GenBank/DDBJ databases">
        <title>The complete nuclear genome of the prasinophyte Chloropicon primus (CCMP1205).</title>
        <authorList>
            <person name="Pombert J.-F."/>
            <person name="Otis C."/>
            <person name="Turmel M."/>
            <person name="Lemieux C."/>
        </authorList>
    </citation>
    <scope>NUCLEOTIDE SEQUENCE [LARGE SCALE GENOMIC DNA]</scope>
    <source>
        <strain evidence="12 13">CCMP1205</strain>
    </source>
</reference>
<dbReference type="Pfam" id="PF14681">
    <property type="entry name" value="UPRTase"/>
    <property type="match status" value="1"/>
</dbReference>
<comment type="similarity">
    <text evidence="3">Belongs to the UPRTase family.</text>
</comment>
<dbReference type="NCBIfam" id="NF001097">
    <property type="entry name" value="PRK00129.1"/>
    <property type="match status" value="1"/>
</dbReference>
<evidence type="ECO:0000256" key="7">
    <source>
        <dbReference type="ARBA" id="ARBA00022679"/>
    </source>
</evidence>
<protein>
    <recommendedName>
        <fullName evidence="4">uracil phosphoribosyltransferase</fullName>
        <ecNumber evidence="4">2.4.2.9</ecNumber>
    </recommendedName>
    <alternativeName>
        <fullName evidence="10">UMP pyrophosphorylase</fullName>
    </alternativeName>
</protein>
<accession>A0A5B8MEH8</accession>
<evidence type="ECO:0000256" key="1">
    <source>
        <dbReference type="ARBA" id="ARBA00001946"/>
    </source>
</evidence>
<evidence type="ECO:0000256" key="6">
    <source>
        <dbReference type="ARBA" id="ARBA00022676"/>
    </source>
</evidence>
<dbReference type="CDD" id="cd06223">
    <property type="entry name" value="PRTases_typeI"/>
    <property type="match status" value="1"/>
</dbReference>
<comment type="cofactor">
    <cofactor evidence="1">
        <name>Mg(2+)</name>
        <dbReference type="ChEBI" id="CHEBI:18420"/>
    </cofactor>
</comment>
<dbReference type="GO" id="GO:0006223">
    <property type="term" value="P:uracil salvage"/>
    <property type="evidence" value="ECO:0007669"/>
    <property type="project" value="InterPro"/>
</dbReference>
<dbReference type="EC" id="2.4.2.9" evidence="4"/>
<keyword evidence="7 12" id="KW-0808">Transferase</keyword>
<name>A0A5B8MEH8_9CHLO</name>
<evidence type="ECO:0000256" key="8">
    <source>
        <dbReference type="ARBA" id="ARBA00022741"/>
    </source>
</evidence>
<proteinExistence type="inferred from homology"/>
<evidence type="ECO:0000256" key="4">
    <source>
        <dbReference type="ARBA" id="ARBA00011894"/>
    </source>
</evidence>
<keyword evidence="13" id="KW-1185">Reference proteome</keyword>
<dbReference type="Proteomes" id="UP000316726">
    <property type="component" value="Chromosome 2"/>
</dbReference>
<dbReference type="InterPro" id="IPR000836">
    <property type="entry name" value="PRTase_dom"/>
</dbReference>
<keyword evidence="8" id="KW-0547">Nucleotide-binding</keyword>
<dbReference type="InterPro" id="IPR005765">
    <property type="entry name" value="UPRT"/>
</dbReference>
<dbReference type="PANTHER" id="PTHR32315">
    <property type="entry name" value="ADENINE PHOSPHORIBOSYLTRANSFERASE"/>
    <property type="match status" value="1"/>
</dbReference>
<dbReference type="GO" id="GO:0005525">
    <property type="term" value="F:GTP binding"/>
    <property type="evidence" value="ECO:0007669"/>
    <property type="project" value="UniProtKB-KW"/>
</dbReference>
<dbReference type="AlphaFoldDB" id="A0A5B8MEH8"/>
<feature type="domain" description="Phosphoribosyltransferase" evidence="11">
    <location>
        <begin position="5"/>
        <end position="212"/>
    </location>
</feature>
<evidence type="ECO:0000256" key="5">
    <source>
        <dbReference type="ARBA" id="ARBA00022533"/>
    </source>
</evidence>